<dbReference type="PANTHER" id="PTHR35441:SF1">
    <property type="entry name" value="CIRCADIAN-ASSOCIATED TRANSCRIPTIONAL REPRESSOR"/>
    <property type="match status" value="1"/>
</dbReference>
<dbReference type="AlphaFoldDB" id="A0A3B3SFN5"/>
<dbReference type="InterPro" id="IPR031373">
    <property type="entry name" value="Ciart"/>
</dbReference>
<dbReference type="GeneTree" id="ENSGT00390000018360"/>
<organism evidence="2 3">
    <name type="scientific">Paramormyrops kingsleyae</name>
    <dbReference type="NCBI Taxonomy" id="1676925"/>
    <lineage>
        <taxon>Eukaryota</taxon>
        <taxon>Metazoa</taxon>
        <taxon>Chordata</taxon>
        <taxon>Craniata</taxon>
        <taxon>Vertebrata</taxon>
        <taxon>Euteleostomi</taxon>
        <taxon>Actinopterygii</taxon>
        <taxon>Neopterygii</taxon>
        <taxon>Teleostei</taxon>
        <taxon>Osteoglossocephala</taxon>
        <taxon>Osteoglossomorpha</taxon>
        <taxon>Osteoglossiformes</taxon>
        <taxon>Mormyridae</taxon>
        <taxon>Paramormyrops</taxon>
    </lineage>
</organism>
<sequence length="400" mass="43798">MQSSHGSLCSNDSLSFSDADHTEEDADVFLPQDAGGERQPGHTPLPRHDAGVSHLSSWQHHHAFGNGDRSLGGNDPHHVFHSMLVTSTRRASRDKGSPKQTEGGSRFTQKCAELQVFVRPLLDLLNGLKNGRFDRGLNSFQQSVAMDRIQRIVGVLQRPTSGEKHLHTLLQVEMLLKLWFPGIPHHAPAGPRLPSGHNHPPVTPPHKHKDQLHIPVKKRKLSWSDTDSTNSPTLSFRQVKVEEEGRDGHRATAVIGSEQRGGAITGLEDPVGTGKDDKVDTREGQSSGYKVTHVSEPSLTWVHVAPILSPPKSCPSHNSRESKHGNFTVVAVTPPTTRGSPATQDSSISSTTPFSDPCHLSFQLYQPMEFQRELVAAEIVAVGSKAMEIYQGRSKSPRLC</sequence>
<proteinExistence type="predicted"/>
<dbReference type="Proteomes" id="UP000261540">
    <property type="component" value="Unplaced"/>
</dbReference>
<evidence type="ECO:0000256" key="1">
    <source>
        <dbReference type="SAM" id="MobiDB-lite"/>
    </source>
</evidence>
<dbReference type="GO" id="GO:0032922">
    <property type="term" value="P:circadian regulation of gene expression"/>
    <property type="evidence" value="ECO:0007669"/>
    <property type="project" value="InterPro"/>
</dbReference>
<dbReference type="STRING" id="1676925.ENSPKIP00000029065"/>
<feature type="compositionally biased region" description="Basic residues" evidence="1">
    <location>
        <begin position="205"/>
        <end position="221"/>
    </location>
</feature>
<dbReference type="GO" id="GO:0005634">
    <property type="term" value="C:nucleus"/>
    <property type="evidence" value="ECO:0007669"/>
    <property type="project" value="TreeGrafter"/>
</dbReference>
<reference evidence="2" key="1">
    <citation type="submission" date="2025-08" db="UniProtKB">
        <authorList>
            <consortium name="Ensembl"/>
        </authorList>
    </citation>
    <scope>IDENTIFICATION</scope>
</reference>
<dbReference type="GO" id="GO:0045892">
    <property type="term" value="P:negative regulation of DNA-templated transcription"/>
    <property type="evidence" value="ECO:0007669"/>
    <property type="project" value="TreeGrafter"/>
</dbReference>
<feature type="compositionally biased region" description="Basic and acidic residues" evidence="1">
    <location>
        <begin position="35"/>
        <end position="51"/>
    </location>
</feature>
<protein>
    <submittedName>
        <fullName evidence="2">Circadian associated repressor of transcription</fullName>
    </submittedName>
</protein>
<dbReference type="OrthoDB" id="8942320at2759"/>
<evidence type="ECO:0000313" key="2">
    <source>
        <dbReference type="Ensembl" id="ENSPKIP00000029065.1"/>
    </source>
</evidence>
<accession>A0A3B3SFN5</accession>
<dbReference type="GO" id="GO:0000978">
    <property type="term" value="F:RNA polymerase II cis-regulatory region sequence-specific DNA binding"/>
    <property type="evidence" value="ECO:0007669"/>
    <property type="project" value="TreeGrafter"/>
</dbReference>
<feature type="region of interest" description="Disordered" evidence="1">
    <location>
        <begin position="31"/>
        <end position="54"/>
    </location>
</feature>
<feature type="compositionally biased region" description="Basic and acidic residues" evidence="1">
    <location>
        <begin position="274"/>
        <end position="283"/>
    </location>
</feature>
<feature type="region of interest" description="Disordered" evidence="1">
    <location>
        <begin position="333"/>
        <end position="352"/>
    </location>
</feature>
<reference evidence="2" key="2">
    <citation type="submission" date="2025-09" db="UniProtKB">
        <authorList>
            <consortium name="Ensembl"/>
        </authorList>
    </citation>
    <scope>IDENTIFICATION</scope>
</reference>
<dbReference type="Ensembl" id="ENSPKIT00000009856.1">
    <property type="protein sequence ID" value="ENSPKIP00000029065.1"/>
    <property type="gene ID" value="ENSPKIG00000010455.1"/>
</dbReference>
<keyword evidence="3" id="KW-1185">Reference proteome</keyword>
<evidence type="ECO:0000313" key="3">
    <source>
        <dbReference type="Proteomes" id="UP000261540"/>
    </source>
</evidence>
<feature type="region of interest" description="Disordered" evidence="1">
    <location>
        <begin position="189"/>
        <end position="231"/>
    </location>
</feature>
<dbReference type="PANTHER" id="PTHR35441">
    <property type="entry name" value="CIRCADIAN-ASSOCIATED TRANSCRIPTIONAL REPRESSOR"/>
    <property type="match status" value="1"/>
</dbReference>
<feature type="region of interest" description="Disordered" evidence="1">
    <location>
        <begin position="262"/>
        <end position="289"/>
    </location>
</feature>
<feature type="compositionally biased region" description="Polar residues" evidence="1">
    <location>
        <begin position="334"/>
        <end position="352"/>
    </location>
</feature>
<name>A0A3B3SFN5_9TELE</name>
<dbReference type="Pfam" id="PF15673">
    <property type="entry name" value="Ciart"/>
    <property type="match status" value="1"/>
</dbReference>
<feature type="region of interest" description="Disordered" evidence="1">
    <location>
        <begin position="86"/>
        <end position="106"/>
    </location>
</feature>